<dbReference type="KEGG" id="bdr:105232389"/>
<evidence type="ECO:0000256" key="2">
    <source>
        <dbReference type="SAM" id="SignalP"/>
    </source>
</evidence>
<accession>A0A034W9W8</accession>
<sequence>MFKKITLLSFTLLLAMQLVACLPRPSSSESEDDNTIPHGTSTTMPTVAESAMSGGRKRLEVVLFKEYINLLNSCLQRSNQIAKDVLADPSMTSIESSAMEHERNILTKYVRDSKEALTAILPADKNDQNNRFFFAMGKDFVLEDFNGFNRRRASTTDELTPEEKVSWETLKKHGALEYTEDMEKRSKDFGCHIVDEFDKYMKSLSVSEKEKEKEMVEVWDKYTKNELNMDKAEFGEKLFLQLFQYES</sequence>
<proteinExistence type="predicted"/>
<keyword evidence="2" id="KW-0732">Signal</keyword>
<dbReference type="EMBL" id="GAKP01007453">
    <property type="protein sequence ID" value="JAC51499.1"/>
    <property type="molecule type" value="Transcribed_RNA"/>
</dbReference>
<reference evidence="3" key="1">
    <citation type="journal article" date="2014" name="BMC Genomics">
        <title>Characterizing the developmental transcriptome of the oriental fruit fly, Bactrocera dorsalis (Diptera: Tephritidae) through comparative genomic analysis with Drosophila melanogaster utilizing modENCODE datasets.</title>
        <authorList>
            <person name="Geib S.M."/>
            <person name="Calla B."/>
            <person name="Hall B."/>
            <person name="Hou S."/>
            <person name="Manoukis N.C."/>
        </authorList>
    </citation>
    <scope>NUCLEOTIDE SEQUENCE</scope>
    <source>
        <strain evidence="3">Punador</strain>
    </source>
</reference>
<dbReference type="AlphaFoldDB" id="A0A034W9W8"/>
<name>A0A034W9W8_BACDO</name>
<protein>
    <submittedName>
        <fullName evidence="3">Uncharacterized protein</fullName>
    </submittedName>
</protein>
<evidence type="ECO:0000313" key="3">
    <source>
        <dbReference type="EMBL" id="JAC51499.1"/>
    </source>
</evidence>
<feature type="signal peptide" evidence="2">
    <location>
        <begin position="1"/>
        <end position="21"/>
    </location>
</feature>
<evidence type="ECO:0000256" key="1">
    <source>
        <dbReference type="SAM" id="MobiDB-lite"/>
    </source>
</evidence>
<feature type="region of interest" description="Disordered" evidence="1">
    <location>
        <begin position="25"/>
        <end position="48"/>
    </location>
</feature>
<feature type="chain" id="PRO_5044538549" evidence="2">
    <location>
        <begin position="22"/>
        <end position="247"/>
    </location>
</feature>
<organism evidence="3">
    <name type="scientific">Bactrocera dorsalis</name>
    <name type="common">Oriental fruit fly</name>
    <name type="synonym">Dacus dorsalis</name>
    <dbReference type="NCBI Taxonomy" id="27457"/>
    <lineage>
        <taxon>Eukaryota</taxon>
        <taxon>Metazoa</taxon>
        <taxon>Ecdysozoa</taxon>
        <taxon>Arthropoda</taxon>
        <taxon>Hexapoda</taxon>
        <taxon>Insecta</taxon>
        <taxon>Pterygota</taxon>
        <taxon>Neoptera</taxon>
        <taxon>Endopterygota</taxon>
        <taxon>Diptera</taxon>
        <taxon>Brachycera</taxon>
        <taxon>Muscomorpha</taxon>
        <taxon>Tephritoidea</taxon>
        <taxon>Tephritidae</taxon>
        <taxon>Bactrocera</taxon>
        <taxon>Bactrocera</taxon>
    </lineage>
</organism>
<dbReference type="OrthoDB" id="7999646at2759"/>